<dbReference type="InterPro" id="IPR001936">
    <property type="entry name" value="RasGAP_dom"/>
</dbReference>
<dbReference type="SMART" id="SM00015">
    <property type="entry name" value="IQ"/>
    <property type="match status" value="12"/>
</dbReference>
<feature type="compositionally biased region" description="Polar residues" evidence="1">
    <location>
        <begin position="193"/>
        <end position="209"/>
    </location>
</feature>
<feature type="region of interest" description="Disordered" evidence="1">
    <location>
        <begin position="1265"/>
        <end position="1290"/>
    </location>
</feature>
<name>A0AAD5VDQ4_9APHY</name>
<dbReference type="PANTHER" id="PTHR14149">
    <property type="entry name" value="RAS GTPASE-ACTIVATING PROTEIN WITH IQ MOTIF"/>
    <property type="match status" value="1"/>
</dbReference>
<dbReference type="Gene3D" id="1.10.418.10">
    <property type="entry name" value="Calponin-like domain"/>
    <property type="match status" value="2"/>
</dbReference>
<dbReference type="SUPFAM" id="SSF48350">
    <property type="entry name" value="GTPase activation domain, GAP"/>
    <property type="match status" value="1"/>
</dbReference>
<dbReference type="SUPFAM" id="SSF47576">
    <property type="entry name" value="Calponin-homology domain, CH-domain"/>
    <property type="match status" value="1"/>
</dbReference>
<dbReference type="InterPro" id="IPR000048">
    <property type="entry name" value="IQ_motif_EF-hand-BS"/>
</dbReference>
<accession>A0AAD5VDQ4</accession>
<sequence>MDRNNSFSSNQRPSSVSSSGAFSYQTRLLERTSSRGGGSLSRANSQTAKATLTSQPATIATRRWAPSHRVGQSLDIVRGKWEDRVKAEAALDASPIDGADLVHTSPVPSDPPPRSRYHEILASHTPRKAYSPEPEFTTPTPTPSKRHTLPATIIASPLSPNTTGVTVEGPESPLSSPFSTPPPTRIHLPVSANLRSTTPTSLHRTPSYASPTKSQEPTPESSPSTWSRTRRNTYDSINPSSTGSSSTSDATSFSSSNSHSSHTFPPEKPTPSALQRRPTSLYGGRYNPSPSPSPDRPSISQRPLSLSGTPRAGSLSPDKYAAFVAAPSSPSSVMAPKPYASSYMNKKAAKYGESLTSGRRFGRHLPRIASGDGPEDFIEERTPEPESPTKSPRTPRSRQDILTNRSHEWRTPSPEKIRPPDLVVPGMAGGDDVAGIPGRIRLSRDKLQNAPASPIPSSKLRIGLWADVQRNLIQAYEYLCHIGEAQQWIEGCLDEELTFGVVEMEEGLRNGVVLAKLVRAFQGEAVVRRIYESFIFELTDLYEKKNIPKVIYCVHALSHLLARRGMAERIGNLLGQLQFSEDQLKKTQRGLSGVAMPNFGNVGKELAKEINEEPEEEPETEDERRDRLLLENESSIIATQAIARAYLAKKAQVTKQAHLRLAERHVVKLQAQARAALLRRQLEQDRQQRANLIPWATALQARAKGALLRNSWREQQQRIRSSIRFVVMVQAQARGVLQRRKFAKLKTAIRSAKVSVVKLQTMARAKIAQRTHQQVAKSFSRPIIVKSVVAFQAHARGALVRARLRKQDSELFAAQSSVLRLQAHARGVIIRRRFRSQMARLENVSDIVIRIQAAVRTYLARKRLLALIRGLRKATPSLIGLQARARANLARQKHATLGKALSEVKVIKSVGGLQAFARAALARNKHREQVKQLEFAEPDVVGLQATVRGAMARWEYWAWRDFLHRSHPQATILQALLRGAMQRRVFRAKMQHYRANLDKIVQIQSLFRAKETREQYRQLTLGTNVSVGTIKNFVHLLDDSETDFQEEIKLERLKQEVVKRIRENQDLEKHLDDLDVKIALVVNNAKSFEELIKARRRHGTDSATLHAARASVLAAHGDPFAGPSTTDSAAKKKLELYQQLFYLLQTNGEYLTRLFTVLAKRKDWEKNRRVMERVVLTLFGYGQERREEFLLLKLFQNAIHDEIRDAPTLEAVTRGHPAYISVLVHFIRPKQTTYVRDTLQHIIQEVVGSDDVDLETDPSVIYRNRLDLEETRSGTPDQEAEGPSNSQSRRWKIPIPEQNTFDERFPDTPPELFAGCIARIIYYRFINPAIFTPETFDIVSKTVDIAPRRNLAQISRVLTQISSGTLFSDDNPCYVPINDFVGKAISQMTAWLLEVANIPEAEAQYHAHEFLEATEQPKAISISPNEVYSMHALLSQHLDALTSTRDDTLWKILSDLGGVPHLGNDELNDARDTAIELQLTNRFARTVDPGAMEKAFWVQAKRAVLAILRVQPAQDLVESLMQPVTEAHEVAWLGILEELEEDQMKHPRRMPSTTAADSAYKLEDIRSMSFREVKAVAIFYLLELEKLGKISRMDGYQGILNAIAGDVRSKNRRRVQRQHEKESMQEALTYLADRKGQFEEQINSYNNYVETAMTTMQKGKVKKRFVVPFTKQFFHLRELQKAGKNPQFGSFKYSAQRFYDKGILLSIDQYSPRQFDKIDIVLSSNKVGIFTIEIFNYSLGTRNRVATADIKMEDLLQAQFEDRASLSLFNGLAKFSLSHLLYQINKKFYV</sequence>
<dbReference type="SUPFAM" id="SSF143885">
    <property type="entry name" value="RGC domain-like"/>
    <property type="match status" value="1"/>
</dbReference>
<dbReference type="Pfam" id="PF03836">
    <property type="entry name" value="RasGAP_C"/>
    <property type="match status" value="1"/>
</dbReference>
<dbReference type="PANTHER" id="PTHR14149:SF14">
    <property type="entry name" value="CALPONIN-HOMOLOGY (CH) DOMAIN-CONTAINING PROTEIN"/>
    <property type="match status" value="1"/>
</dbReference>
<dbReference type="Pfam" id="PF00616">
    <property type="entry name" value="RasGAP"/>
    <property type="match status" value="2"/>
</dbReference>
<dbReference type="CDD" id="cd21206">
    <property type="entry name" value="CH_IQGAP"/>
    <property type="match status" value="1"/>
</dbReference>
<dbReference type="Proteomes" id="UP001212997">
    <property type="component" value="Unassembled WGS sequence"/>
</dbReference>
<dbReference type="InterPro" id="IPR036872">
    <property type="entry name" value="CH_dom_sf"/>
</dbReference>
<dbReference type="PROSITE" id="PS50096">
    <property type="entry name" value="IQ"/>
    <property type="match status" value="9"/>
</dbReference>
<evidence type="ECO:0000313" key="4">
    <source>
        <dbReference type="Proteomes" id="UP001212997"/>
    </source>
</evidence>
<keyword evidence="4" id="KW-1185">Reference proteome</keyword>
<feature type="compositionally biased region" description="Basic and acidic residues" evidence="1">
    <location>
        <begin position="405"/>
        <end position="419"/>
    </location>
</feature>
<dbReference type="InterPro" id="IPR008936">
    <property type="entry name" value="Rho_GTPase_activation_prot"/>
</dbReference>
<proteinExistence type="predicted"/>
<feature type="region of interest" description="Disordered" evidence="1">
    <location>
        <begin position="92"/>
        <end position="316"/>
    </location>
</feature>
<comment type="caution">
    <text evidence="3">The sequence shown here is derived from an EMBL/GenBank/DDBJ whole genome shotgun (WGS) entry which is preliminary data.</text>
</comment>
<feature type="compositionally biased region" description="Low complexity" evidence="1">
    <location>
        <begin position="1"/>
        <end position="19"/>
    </location>
</feature>
<feature type="compositionally biased region" description="Polar residues" evidence="1">
    <location>
        <begin position="43"/>
        <end position="58"/>
    </location>
</feature>
<protein>
    <recommendedName>
        <fullName evidence="2">Ras-GAP domain-containing protein</fullName>
    </recommendedName>
</protein>
<dbReference type="Pfam" id="PF00612">
    <property type="entry name" value="IQ"/>
    <property type="match status" value="1"/>
</dbReference>
<feature type="domain" description="Ras-GAP" evidence="2">
    <location>
        <begin position="1173"/>
        <end position="1363"/>
    </location>
</feature>
<dbReference type="PROSITE" id="PS50018">
    <property type="entry name" value="RAS_GTPASE_ACTIV_2"/>
    <property type="match status" value="1"/>
</dbReference>
<dbReference type="EMBL" id="JANAWD010000061">
    <property type="protein sequence ID" value="KAJ3488700.1"/>
    <property type="molecule type" value="Genomic_DNA"/>
</dbReference>
<dbReference type="SMART" id="SM00323">
    <property type="entry name" value="RasGAP"/>
    <property type="match status" value="1"/>
</dbReference>
<reference evidence="3" key="1">
    <citation type="submission" date="2022-07" db="EMBL/GenBank/DDBJ databases">
        <title>Genome Sequence of Physisporinus lineatus.</title>
        <authorList>
            <person name="Buettner E."/>
        </authorList>
    </citation>
    <scope>NUCLEOTIDE SEQUENCE</scope>
    <source>
        <strain evidence="3">VT162</strain>
    </source>
</reference>
<gene>
    <name evidence="3" type="ORF">NLI96_g2653</name>
</gene>
<feature type="region of interest" description="Disordered" evidence="1">
    <location>
        <begin position="360"/>
        <end position="423"/>
    </location>
</feature>
<evidence type="ECO:0000313" key="3">
    <source>
        <dbReference type="EMBL" id="KAJ3488700.1"/>
    </source>
</evidence>
<evidence type="ECO:0000256" key="1">
    <source>
        <dbReference type="SAM" id="MobiDB-lite"/>
    </source>
</evidence>
<feature type="compositionally biased region" description="Low complexity" evidence="1">
    <location>
        <begin position="210"/>
        <end position="227"/>
    </location>
</feature>
<feature type="compositionally biased region" description="Low complexity" evidence="1">
    <location>
        <begin position="240"/>
        <end position="261"/>
    </location>
</feature>
<evidence type="ECO:0000259" key="2">
    <source>
        <dbReference type="PROSITE" id="PS50018"/>
    </source>
</evidence>
<dbReference type="Gene3D" id="1.10.506.10">
    <property type="entry name" value="GTPase Activation - p120gap, domain 1"/>
    <property type="match status" value="2"/>
</dbReference>
<organism evidence="3 4">
    <name type="scientific">Meripilus lineatus</name>
    <dbReference type="NCBI Taxonomy" id="2056292"/>
    <lineage>
        <taxon>Eukaryota</taxon>
        <taxon>Fungi</taxon>
        <taxon>Dikarya</taxon>
        <taxon>Basidiomycota</taxon>
        <taxon>Agaricomycotina</taxon>
        <taxon>Agaricomycetes</taxon>
        <taxon>Polyporales</taxon>
        <taxon>Meripilaceae</taxon>
        <taxon>Meripilus</taxon>
    </lineage>
</organism>
<feature type="region of interest" description="Disordered" evidence="1">
    <location>
        <begin position="1"/>
        <end position="71"/>
    </location>
</feature>
<dbReference type="GO" id="GO:0005938">
    <property type="term" value="C:cell cortex"/>
    <property type="evidence" value="ECO:0007669"/>
    <property type="project" value="TreeGrafter"/>
</dbReference>
<dbReference type="GO" id="GO:0005096">
    <property type="term" value="F:GTPase activator activity"/>
    <property type="evidence" value="ECO:0007669"/>
    <property type="project" value="TreeGrafter"/>
</dbReference>
<dbReference type="InterPro" id="IPR000593">
    <property type="entry name" value="RasGAP_C"/>
</dbReference>
<feature type="compositionally biased region" description="Polar residues" evidence="1">
    <location>
        <begin position="388"/>
        <end position="404"/>
    </location>
</feature>